<keyword evidence="1" id="KW-0472">Membrane</keyword>
<dbReference type="Pfam" id="PF04773">
    <property type="entry name" value="FecR"/>
    <property type="match status" value="1"/>
</dbReference>
<reference evidence="3 4" key="1">
    <citation type="submission" date="2019-02" db="EMBL/GenBank/DDBJ databases">
        <title>Deep-cultivation of Planctomycetes and their phenomic and genomic characterization uncovers novel biology.</title>
        <authorList>
            <person name="Wiegand S."/>
            <person name="Jogler M."/>
            <person name="Boedeker C."/>
            <person name="Pinto D."/>
            <person name="Vollmers J."/>
            <person name="Rivas-Marin E."/>
            <person name="Kohn T."/>
            <person name="Peeters S.H."/>
            <person name="Heuer A."/>
            <person name="Rast P."/>
            <person name="Oberbeckmann S."/>
            <person name="Bunk B."/>
            <person name="Jeske O."/>
            <person name="Meyerdierks A."/>
            <person name="Storesund J.E."/>
            <person name="Kallscheuer N."/>
            <person name="Luecker S."/>
            <person name="Lage O.M."/>
            <person name="Pohl T."/>
            <person name="Merkel B.J."/>
            <person name="Hornburger P."/>
            <person name="Mueller R.-W."/>
            <person name="Bruemmer F."/>
            <person name="Labrenz M."/>
            <person name="Spormann A.M."/>
            <person name="Op den Camp H."/>
            <person name="Overmann J."/>
            <person name="Amann R."/>
            <person name="Jetten M.S.M."/>
            <person name="Mascher T."/>
            <person name="Medema M.H."/>
            <person name="Devos D.P."/>
            <person name="Kaster A.-K."/>
            <person name="Ovreas L."/>
            <person name="Rohde M."/>
            <person name="Galperin M.Y."/>
            <person name="Jogler C."/>
        </authorList>
    </citation>
    <scope>NUCLEOTIDE SEQUENCE [LARGE SCALE GENOMIC DNA]</scope>
    <source>
        <strain evidence="3 4">Pla85_3_4</strain>
    </source>
</reference>
<dbReference type="Pfam" id="PF07691">
    <property type="entry name" value="PA14"/>
    <property type="match status" value="1"/>
</dbReference>
<organism evidence="3 4">
    <name type="scientific">Lignipirellula cremea</name>
    <dbReference type="NCBI Taxonomy" id="2528010"/>
    <lineage>
        <taxon>Bacteria</taxon>
        <taxon>Pseudomonadati</taxon>
        <taxon>Planctomycetota</taxon>
        <taxon>Planctomycetia</taxon>
        <taxon>Pirellulales</taxon>
        <taxon>Pirellulaceae</taxon>
        <taxon>Lignipirellula</taxon>
    </lineage>
</organism>
<dbReference type="SUPFAM" id="SSF56988">
    <property type="entry name" value="Anthrax protective antigen"/>
    <property type="match status" value="1"/>
</dbReference>
<feature type="domain" description="PA14" evidence="2">
    <location>
        <begin position="283"/>
        <end position="419"/>
    </location>
</feature>
<evidence type="ECO:0000313" key="4">
    <source>
        <dbReference type="Proteomes" id="UP000317648"/>
    </source>
</evidence>
<dbReference type="InterPro" id="IPR012373">
    <property type="entry name" value="Ferrdict_sens_TM"/>
</dbReference>
<accession>A0A518DKW5</accession>
<dbReference type="Proteomes" id="UP000317648">
    <property type="component" value="Chromosome"/>
</dbReference>
<keyword evidence="1" id="KW-1133">Transmembrane helix</keyword>
<dbReference type="InterPro" id="IPR011658">
    <property type="entry name" value="PA14_dom"/>
</dbReference>
<dbReference type="KEGG" id="lcre:Pla8534_02270"/>
<dbReference type="InterPro" id="IPR006860">
    <property type="entry name" value="FecR"/>
</dbReference>
<dbReference type="GO" id="GO:0016989">
    <property type="term" value="F:sigma factor antagonist activity"/>
    <property type="evidence" value="ECO:0007669"/>
    <property type="project" value="TreeGrafter"/>
</dbReference>
<feature type="transmembrane region" description="Helical" evidence="1">
    <location>
        <begin position="85"/>
        <end position="103"/>
    </location>
</feature>
<dbReference type="PANTHER" id="PTHR30273:SF2">
    <property type="entry name" value="PROTEIN FECR"/>
    <property type="match status" value="1"/>
</dbReference>
<gene>
    <name evidence="3" type="primary">pagA</name>
    <name evidence="3" type="ORF">Pla8534_02270</name>
</gene>
<dbReference type="Gene3D" id="3.90.182.10">
    <property type="entry name" value="Toxin - Anthrax Protective Antigen,domain 1"/>
    <property type="match status" value="1"/>
</dbReference>
<evidence type="ECO:0000313" key="3">
    <source>
        <dbReference type="EMBL" id="QDU92479.1"/>
    </source>
</evidence>
<name>A0A518DKW5_9BACT</name>
<protein>
    <submittedName>
        <fullName evidence="3">Protective antigen</fullName>
    </submittedName>
</protein>
<keyword evidence="4" id="KW-1185">Reference proteome</keyword>
<dbReference type="SMART" id="SM00758">
    <property type="entry name" value="PA14"/>
    <property type="match status" value="1"/>
</dbReference>
<dbReference type="RefSeq" id="WP_197442898.1">
    <property type="nucleotide sequence ID" value="NZ_CP036433.1"/>
</dbReference>
<keyword evidence="1" id="KW-0812">Transmembrane</keyword>
<proteinExistence type="predicted"/>
<dbReference type="InterPro" id="IPR037524">
    <property type="entry name" value="PA14/GLEYA"/>
</dbReference>
<dbReference type="Gene3D" id="2.60.120.1440">
    <property type="match status" value="1"/>
</dbReference>
<dbReference type="AlphaFoldDB" id="A0A518DKW5"/>
<evidence type="ECO:0000259" key="2">
    <source>
        <dbReference type="PROSITE" id="PS51820"/>
    </source>
</evidence>
<dbReference type="PANTHER" id="PTHR30273">
    <property type="entry name" value="PERIPLASMIC SIGNAL SENSOR AND SIGMA FACTOR ACTIVATOR FECR-RELATED"/>
    <property type="match status" value="1"/>
</dbReference>
<dbReference type="PROSITE" id="PS51820">
    <property type="entry name" value="PA14"/>
    <property type="match status" value="1"/>
</dbReference>
<evidence type="ECO:0000256" key="1">
    <source>
        <dbReference type="SAM" id="Phobius"/>
    </source>
</evidence>
<sequence>MNEHLEDLLLAWDDDDLSPGQWDELTALLEQDPQSRRLAVRHFSLTAAIDEQMREAQHEDRIARELQRMAAVDAPIPAPSKRRPLLYAGAAALLVAVLAGYYFQLPLFLIDAMHGQAGRLPQVAEVFGEVELLYAEGDVRIAFDQTLAVGQQVRTSPHSYVTLKYADGTTIQLRGDSQLMIEPSNGGKHLSLLQGGLFAEVARQRHGSPLVINPGRLDQVEVVGTRFQFERIEQGSIVRVEHGQVKFGADHQAVAVGEQQQSTALANMSPRPPEPAQGPIWRGWDHGLRGEYFYQPHFRGDSFTRIDPQIDFHWGKQQPDPSILGPFAVRWTGEVEAPHSGEFVFSTVAHYGVRLWIDGRNVINSGASMGSLEDGPPISLEKGKRYPIKIEYWDQHGDARMRLLWSSQALRKSVVDQQWLHPTMENE</sequence>
<dbReference type="EMBL" id="CP036433">
    <property type="protein sequence ID" value="QDU92479.1"/>
    <property type="molecule type" value="Genomic_DNA"/>
</dbReference>